<evidence type="ECO:0000313" key="2">
    <source>
        <dbReference type="EMBL" id="UXE63334.1"/>
    </source>
</evidence>
<dbReference type="PANTHER" id="PTHR36842">
    <property type="entry name" value="PROTEIN TOLB HOMOLOG"/>
    <property type="match status" value="1"/>
</dbReference>
<proteinExistence type="inferred from homology"/>
<organism evidence="2">
    <name type="scientific">Woronichinia naegeliana WA131</name>
    <dbReference type="NCBI Taxonomy" id="2824559"/>
    <lineage>
        <taxon>Bacteria</taxon>
        <taxon>Bacillati</taxon>
        <taxon>Cyanobacteriota</taxon>
        <taxon>Cyanophyceae</taxon>
        <taxon>Synechococcales</taxon>
        <taxon>Coelosphaeriaceae</taxon>
        <taxon>Woronichinia</taxon>
    </lineage>
</organism>
<dbReference type="Proteomes" id="UP001065613">
    <property type="component" value="Chromosome"/>
</dbReference>
<reference evidence="2" key="1">
    <citation type="submission" date="2021-04" db="EMBL/GenBank/DDBJ databases">
        <title>Genome sequence of Woronichinia naegeliana from Washington state freshwater lake bloom.</title>
        <authorList>
            <person name="Dreher T.W."/>
        </authorList>
    </citation>
    <scope>NUCLEOTIDE SEQUENCE</scope>
    <source>
        <strain evidence="2">WA131</strain>
    </source>
</reference>
<sequence>MLTAVFYPIPLQSPIKVLWSKRRSLIAWLRIMVISVVLSSCQETGFIAPLPQDLGNALNSSRAEENPSFSYDGRYLVFTSDRGKQRQILLYDVVARRLVPLPGVNQPGRFQDQPDISADGRYLVYISEQAGKPNVWFYDRQSLESRNITEDWPGEVRHPTISGNGRWISFESDRNGQWDLALYDRGLNSETSLPTAIPLPSP</sequence>
<dbReference type="KEGG" id="wna:KA717_12270"/>
<dbReference type="EMBL" id="CP073041">
    <property type="protein sequence ID" value="UXE63334.1"/>
    <property type="molecule type" value="Genomic_DNA"/>
</dbReference>
<dbReference type="InterPro" id="IPR011659">
    <property type="entry name" value="WD40"/>
</dbReference>
<dbReference type="InterPro" id="IPR011042">
    <property type="entry name" value="6-blade_b-propeller_TolB-like"/>
</dbReference>
<dbReference type="AlphaFoldDB" id="A0A977L0N0"/>
<gene>
    <name evidence="2" type="ORF">KA717_12270</name>
</gene>
<dbReference type="Pfam" id="PF07676">
    <property type="entry name" value="PD40"/>
    <property type="match status" value="3"/>
</dbReference>
<protein>
    <submittedName>
        <fullName evidence="2">Biopolymer transporter</fullName>
    </submittedName>
</protein>
<name>A0A977L0N0_9CYAN</name>
<dbReference type="SUPFAM" id="SSF82171">
    <property type="entry name" value="DPP6 N-terminal domain-like"/>
    <property type="match status" value="1"/>
</dbReference>
<comment type="similarity">
    <text evidence="1">Belongs to the TolB family.</text>
</comment>
<evidence type="ECO:0000256" key="1">
    <source>
        <dbReference type="ARBA" id="ARBA00009820"/>
    </source>
</evidence>
<dbReference type="Gene3D" id="2.120.10.30">
    <property type="entry name" value="TolB, C-terminal domain"/>
    <property type="match status" value="1"/>
</dbReference>
<dbReference type="PANTHER" id="PTHR36842:SF2">
    <property type="entry name" value="SLR0505 PROTEIN"/>
    <property type="match status" value="1"/>
</dbReference>
<accession>A0A977L0N0</accession>